<sequence length="1211" mass="134641">MASSLIDAPQEEPEWACISELASQLACVTNIGGESEDKSTVSKPYYTCLLGDPRLYTFSNQLIQALLHLESKVDNRNIHQLLSILKQNSKRITQALDRSSLRCLAYLLLNSDVESVLMNGLYLLLDEPQYMRDSGHMVYQVASPTIGNRSQLLQGRILSKLYALFSTERLAIWLRKLAGKIFLEMISEPEHDHTFLIESQDVDMSRLSYIILNGTCTLKLLAAIMIHALHNSGMSDEVLWPSDSSRDRVRFFGTLPSYRTNPLQHLYTFFNTKVPSKGPKTSKNKDPQKTSSLQWCFLLRSTHLDETPLTEGISLTTFDAGCLTFMDYRQDTTRVCLEYVEVHAQSIRLPVRTVVENPLVYRLMLSLSQPKSVLKNGRRLCFEGQVLSLLSDKDPSELQRAIEASCQNDRGSARTDAIFRRSSSIILELDTCEEIARKSSGFSPNNIQMQEGACTDPASIQRSGQMLDKGAEEIEEGNTTNANLNVAHSRRHSSRQDCQQAHHAGESPVPISNPSMLRGVLRKPNGRFAPNPGTGGRRTSRLRSTNRGKVRRSNTQESMVIYARHPKQKVYTTNSKAAVDWDEDLRPSADEVKRSSKDAEITSISSPLPGETSFVGSRLAVPGKKRATKGKKQTTKRKNISSRPAKSTGNNVKKVTTVTTVPTVAEDADKSEDKVKNKLSGDDSTGKLVLCSSKSGPRDVGKERIGTCAMTECAHVELDSDNAIFGCDSAVPQHDGDRNRSLEDQAPGKNERSLDYQQHQLSASEVGEDNSQENTPRCRPTARELQGRGRAVGNKLSAAFQQNDPLSGHSGHEENSLEHIQRQNKLTNEDKLVLSDTLYVSVGESGVQEQLELTESSVERYATYEGNSPFETPNMNFTSKFDDDLYTGCSLQRHTNRGNTFKIDDEEQKGVFQSESPAASSPLREGESHFDEEFDSEMCNETLGAAGDTCSSDMHERTSVDIESPRTRPEKRKIAALNPDYMQDGPTTGNHAAKSGFKKETRRFGWRDHMYPTKRLKGTPRSTIVDSDGSPRLLFHVMSGCMVHRTDMEDWTPTSEHVRGIMKDGKIGTHSDDLPALCERNVIPGSEHSATCTNKVKDVLTFQDRLMACAGKPTSSNTPLRNAAQSIPDARLTLRRDTKPHATCNSLPRVTVVSDQSSAQPDSHKSVITADDVLENTSWQTSLQVLHKRAQGMLLATSEVSDIPWRFQVVY</sequence>
<feature type="region of interest" description="Disordered" evidence="1">
    <location>
        <begin position="895"/>
        <end position="929"/>
    </location>
</feature>
<feature type="compositionally biased region" description="Basic and acidic residues" evidence="1">
    <location>
        <begin position="953"/>
        <end position="968"/>
    </location>
</feature>
<evidence type="ECO:0000313" key="2">
    <source>
        <dbReference type="EMBL" id="OJJ74873.1"/>
    </source>
</evidence>
<evidence type="ECO:0000313" key="3">
    <source>
        <dbReference type="Proteomes" id="UP000184499"/>
    </source>
</evidence>
<feature type="region of interest" description="Disordered" evidence="1">
    <location>
        <begin position="487"/>
        <end position="556"/>
    </location>
</feature>
<dbReference type="VEuPathDB" id="FungiDB:ASPBRDRAFT_52862"/>
<reference evidence="3" key="1">
    <citation type="journal article" date="2017" name="Genome Biol.">
        <title>Comparative genomics reveals high biological diversity and specific adaptations in the industrially and medically important fungal genus Aspergillus.</title>
        <authorList>
            <person name="de Vries R.P."/>
            <person name="Riley R."/>
            <person name="Wiebenga A."/>
            <person name="Aguilar-Osorio G."/>
            <person name="Amillis S."/>
            <person name="Uchima C.A."/>
            <person name="Anderluh G."/>
            <person name="Asadollahi M."/>
            <person name="Askin M."/>
            <person name="Barry K."/>
            <person name="Battaglia E."/>
            <person name="Bayram O."/>
            <person name="Benocci T."/>
            <person name="Braus-Stromeyer S.A."/>
            <person name="Caldana C."/>
            <person name="Canovas D."/>
            <person name="Cerqueira G.C."/>
            <person name="Chen F."/>
            <person name="Chen W."/>
            <person name="Choi C."/>
            <person name="Clum A."/>
            <person name="Dos Santos R.A."/>
            <person name="Damasio A.R."/>
            <person name="Diallinas G."/>
            <person name="Emri T."/>
            <person name="Fekete E."/>
            <person name="Flipphi M."/>
            <person name="Freyberg S."/>
            <person name="Gallo A."/>
            <person name="Gournas C."/>
            <person name="Habgood R."/>
            <person name="Hainaut M."/>
            <person name="Harispe M.L."/>
            <person name="Henrissat B."/>
            <person name="Hilden K.S."/>
            <person name="Hope R."/>
            <person name="Hossain A."/>
            <person name="Karabika E."/>
            <person name="Karaffa L."/>
            <person name="Karanyi Z."/>
            <person name="Krasevec N."/>
            <person name="Kuo A."/>
            <person name="Kusch H."/>
            <person name="LaButti K."/>
            <person name="Lagendijk E.L."/>
            <person name="Lapidus A."/>
            <person name="Levasseur A."/>
            <person name="Lindquist E."/>
            <person name="Lipzen A."/>
            <person name="Logrieco A.F."/>
            <person name="MacCabe A."/>
            <person name="Maekelae M.R."/>
            <person name="Malavazi I."/>
            <person name="Melin P."/>
            <person name="Meyer V."/>
            <person name="Mielnichuk N."/>
            <person name="Miskei M."/>
            <person name="Molnar A.P."/>
            <person name="Mule G."/>
            <person name="Ngan C.Y."/>
            <person name="Orejas M."/>
            <person name="Orosz E."/>
            <person name="Ouedraogo J.P."/>
            <person name="Overkamp K.M."/>
            <person name="Park H.-S."/>
            <person name="Perrone G."/>
            <person name="Piumi F."/>
            <person name="Punt P.J."/>
            <person name="Ram A.F."/>
            <person name="Ramon A."/>
            <person name="Rauscher S."/>
            <person name="Record E."/>
            <person name="Riano-Pachon D.M."/>
            <person name="Robert V."/>
            <person name="Roehrig J."/>
            <person name="Ruller R."/>
            <person name="Salamov A."/>
            <person name="Salih N.S."/>
            <person name="Samson R.A."/>
            <person name="Sandor E."/>
            <person name="Sanguinetti M."/>
            <person name="Schuetze T."/>
            <person name="Sepcic K."/>
            <person name="Shelest E."/>
            <person name="Sherlock G."/>
            <person name="Sophianopoulou V."/>
            <person name="Squina F.M."/>
            <person name="Sun H."/>
            <person name="Susca A."/>
            <person name="Todd R.B."/>
            <person name="Tsang A."/>
            <person name="Unkles S.E."/>
            <person name="van de Wiele N."/>
            <person name="van Rossen-Uffink D."/>
            <person name="Oliveira J.V."/>
            <person name="Vesth T.C."/>
            <person name="Visser J."/>
            <person name="Yu J.-H."/>
            <person name="Zhou M."/>
            <person name="Andersen M.R."/>
            <person name="Archer D.B."/>
            <person name="Baker S.E."/>
            <person name="Benoit I."/>
            <person name="Brakhage A.A."/>
            <person name="Braus G.H."/>
            <person name="Fischer R."/>
            <person name="Frisvad J.C."/>
            <person name="Goldman G.H."/>
            <person name="Houbraken J."/>
            <person name="Oakley B."/>
            <person name="Pocsi I."/>
            <person name="Scazzocchio C."/>
            <person name="Seiboth B."/>
            <person name="vanKuyk P.A."/>
            <person name="Wortman J."/>
            <person name="Dyer P.S."/>
            <person name="Grigoriev I.V."/>
        </authorList>
    </citation>
    <scope>NUCLEOTIDE SEQUENCE [LARGE SCALE GENOMIC DNA]</scope>
    <source>
        <strain evidence="3">CBS 101740 / IMI 381727 / IBT 21946</strain>
    </source>
</reference>
<feature type="region of interest" description="Disordered" evidence="1">
    <location>
        <begin position="587"/>
        <end position="651"/>
    </location>
</feature>
<dbReference type="RefSeq" id="XP_067482121.1">
    <property type="nucleotide sequence ID" value="XM_067626960.1"/>
</dbReference>
<accession>A0A1L9USY3</accession>
<dbReference type="GeneID" id="93579448"/>
<dbReference type="STRING" id="767769.A0A1L9USY3"/>
<organism evidence="2 3">
    <name type="scientific">Aspergillus brasiliensis (strain CBS 101740 / IMI 381727 / IBT 21946)</name>
    <dbReference type="NCBI Taxonomy" id="767769"/>
    <lineage>
        <taxon>Eukaryota</taxon>
        <taxon>Fungi</taxon>
        <taxon>Dikarya</taxon>
        <taxon>Ascomycota</taxon>
        <taxon>Pezizomycotina</taxon>
        <taxon>Eurotiomycetes</taxon>
        <taxon>Eurotiomycetidae</taxon>
        <taxon>Eurotiales</taxon>
        <taxon>Aspergillaceae</taxon>
        <taxon>Aspergillus</taxon>
        <taxon>Aspergillus subgen. Circumdati</taxon>
    </lineage>
</organism>
<dbReference type="OrthoDB" id="5374844at2759"/>
<keyword evidence="3" id="KW-1185">Reference proteome</keyword>
<evidence type="ECO:0000256" key="1">
    <source>
        <dbReference type="SAM" id="MobiDB-lite"/>
    </source>
</evidence>
<protein>
    <submittedName>
        <fullName evidence="2">Uncharacterized protein</fullName>
    </submittedName>
</protein>
<feature type="compositionally biased region" description="Basic and acidic residues" evidence="1">
    <location>
        <begin position="734"/>
        <end position="743"/>
    </location>
</feature>
<feature type="compositionally biased region" description="Basic and acidic residues" evidence="1">
    <location>
        <begin position="587"/>
        <end position="600"/>
    </location>
</feature>
<name>A0A1L9USY3_ASPBC</name>
<feature type="compositionally biased region" description="Polar residues" evidence="1">
    <location>
        <begin position="641"/>
        <end position="651"/>
    </location>
</feature>
<dbReference type="Proteomes" id="UP000184499">
    <property type="component" value="Unassembled WGS sequence"/>
</dbReference>
<dbReference type="EMBL" id="KV878681">
    <property type="protein sequence ID" value="OJJ74873.1"/>
    <property type="molecule type" value="Genomic_DNA"/>
</dbReference>
<dbReference type="AlphaFoldDB" id="A0A1L9USY3"/>
<feature type="compositionally biased region" description="Basic residues" evidence="1">
    <location>
        <begin position="623"/>
        <end position="640"/>
    </location>
</feature>
<feature type="region of interest" description="Disordered" evidence="1">
    <location>
        <begin position="729"/>
        <end position="754"/>
    </location>
</feature>
<feature type="compositionally biased region" description="Basic residues" evidence="1">
    <location>
        <begin position="538"/>
        <end position="552"/>
    </location>
</feature>
<gene>
    <name evidence="2" type="ORF">ASPBRDRAFT_52862</name>
</gene>
<feature type="region of interest" description="Disordered" evidence="1">
    <location>
        <begin position="947"/>
        <end position="969"/>
    </location>
</feature>
<proteinExistence type="predicted"/>
<feature type="region of interest" description="Disordered" evidence="1">
    <location>
        <begin position="760"/>
        <end position="779"/>
    </location>
</feature>